<evidence type="ECO:0000313" key="3">
    <source>
        <dbReference type="Proteomes" id="UP000028504"/>
    </source>
</evidence>
<name>A0ABN4DCZ7_9CORY</name>
<feature type="compositionally biased region" description="Gly residues" evidence="1">
    <location>
        <begin position="34"/>
        <end position="51"/>
    </location>
</feature>
<reference evidence="2 3" key="1">
    <citation type="submission" date="2014-07" db="EMBL/GenBank/DDBJ databases">
        <title>Complete genome sequence of Corynebacterium atypicum DSM 44849: identifiction of the mycolic acid biosynthesis genes.</title>
        <authorList>
            <person name="Tippelt A."/>
            <person name="Mollmann S."/>
            <person name="Albersmeier A."/>
            <person name="Jaenicke S."/>
            <person name="Ruckert C."/>
            <person name="Tauch A."/>
        </authorList>
    </citation>
    <scope>NUCLEOTIDE SEQUENCE [LARGE SCALE GENOMIC DNA]</scope>
    <source>
        <strain evidence="2 3">R2070</strain>
    </source>
</reference>
<sequence>MKLVTEYSAQKAALSVSKQVENDPAVPAAEPGRGEGAGADGNAGNPSGGADGSNAPGGNAAVGYADAPGGYGADQPGAQPVLAEPEAPPAPDEVNNAGKTLSKAYFGYSAKCTVPRLPQATEPVTEILTEQDAQKFVLSSGQSYRRTELVGAACEVAETELNGAEVTPDQKFAVRLDENNRITRDGGRNFLVAPNVINAQATDPARVGTKVGDSVLISSGPGVSEATNRTFYNTVYRNGIGVRVLMENANGTCVDGATFSVHKAKTDVTFENAPYSERVGDKVAELDGENCDTDGYTADLPPRAVTTWCRTNRRKACSSWRSRGASTWWARAARRTRWMSSFRSTPRTPAWCA</sequence>
<dbReference type="EMBL" id="CP008944">
    <property type="protein sequence ID" value="AIG64160.1"/>
    <property type="molecule type" value="Genomic_DNA"/>
</dbReference>
<feature type="region of interest" description="Disordered" evidence="1">
    <location>
        <begin position="1"/>
        <end position="96"/>
    </location>
</feature>
<proteinExistence type="predicted"/>
<feature type="compositionally biased region" description="Low complexity" evidence="1">
    <location>
        <begin position="61"/>
        <end position="85"/>
    </location>
</feature>
<keyword evidence="3" id="KW-1185">Reference proteome</keyword>
<organism evidence="2 3">
    <name type="scientific">Corynebacterium atypicum</name>
    <dbReference type="NCBI Taxonomy" id="191610"/>
    <lineage>
        <taxon>Bacteria</taxon>
        <taxon>Bacillati</taxon>
        <taxon>Actinomycetota</taxon>
        <taxon>Actinomycetes</taxon>
        <taxon>Mycobacteriales</taxon>
        <taxon>Corynebacteriaceae</taxon>
        <taxon>Corynebacterium</taxon>
    </lineage>
</organism>
<accession>A0ABN4DCZ7</accession>
<evidence type="ECO:0000313" key="2">
    <source>
        <dbReference type="EMBL" id="AIG64160.1"/>
    </source>
</evidence>
<dbReference type="RefSeq" id="WP_038605538.1">
    <property type="nucleotide sequence ID" value="NZ_CP008944.1"/>
</dbReference>
<gene>
    <name evidence="2" type="ORF">CATYP_05475</name>
</gene>
<evidence type="ECO:0000256" key="1">
    <source>
        <dbReference type="SAM" id="MobiDB-lite"/>
    </source>
</evidence>
<protein>
    <submittedName>
        <fullName evidence="2">Uncharacterized protein</fullName>
    </submittedName>
</protein>
<dbReference type="Proteomes" id="UP000028504">
    <property type="component" value="Chromosome"/>
</dbReference>